<comment type="caution">
    <text evidence="10">The sequence shown here is derived from an EMBL/GenBank/DDBJ whole genome shotgun (WGS) entry which is preliminary data.</text>
</comment>
<dbReference type="AlphaFoldDB" id="A0A2I0L8U2"/>
<evidence type="ECO:0000256" key="2">
    <source>
        <dbReference type="ARBA" id="ARBA00009743"/>
    </source>
</evidence>
<dbReference type="GO" id="GO:0004557">
    <property type="term" value="F:alpha-galactosidase activity"/>
    <property type="evidence" value="ECO:0007669"/>
    <property type="project" value="UniProtKB-EC"/>
</dbReference>
<comment type="similarity">
    <text evidence="2 7">Belongs to the glycosyl hydrolase 27 family.</text>
</comment>
<keyword evidence="6 7" id="KW-0326">Glycosidase</keyword>
<dbReference type="SUPFAM" id="SSF51011">
    <property type="entry name" value="Glycosyl hydrolase domain"/>
    <property type="match status" value="1"/>
</dbReference>
<evidence type="ECO:0000313" key="11">
    <source>
        <dbReference type="Proteomes" id="UP000233551"/>
    </source>
</evidence>
<feature type="domain" description="Alpha galactosidase C-terminal" evidence="9">
    <location>
        <begin position="571"/>
        <end position="650"/>
    </location>
</feature>
<dbReference type="PANTHER" id="PTHR11452">
    <property type="entry name" value="ALPHA-GALACTOSIDASE/ALPHA-N-ACETYLGALACTOSAMINIDASE"/>
    <property type="match status" value="1"/>
</dbReference>
<name>A0A2I0L8U2_PUNGR</name>
<evidence type="ECO:0000256" key="8">
    <source>
        <dbReference type="SAM" id="SignalP"/>
    </source>
</evidence>
<dbReference type="EMBL" id="PGOL01000105">
    <property type="protein sequence ID" value="PKI77114.1"/>
    <property type="molecule type" value="Genomic_DNA"/>
</dbReference>
<evidence type="ECO:0000256" key="4">
    <source>
        <dbReference type="ARBA" id="ARBA00022729"/>
    </source>
</evidence>
<dbReference type="Proteomes" id="UP000233551">
    <property type="component" value="Unassembled WGS sequence"/>
</dbReference>
<accession>A0A2I0L8U2</accession>
<dbReference type="SUPFAM" id="SSF51445">
    <property type="entry name" value="(Trans)glycosidases"/>
    <property type="match status" value="1"/>
</dbReference>
<dbReference type="EC" id="3.2.1.22" evidence="3 7"/>
<dbReference type="InterPro" id="IPR013780">
    <property type="entry name" value="Glyco_hydro_b"/>
</dbReference>
<keyword evidence="7" id="KW-1015">Disulfide bond</keyword>
<keyword evidence="5 7" id="KW-0378">Hydrolase</keyword>
<evidence type="ECO:0000256" key="3">
    <source>
        <dbReference type="ARBA" id="ARBA00012755"/>
    </source>
</evidence>
<evidence type="ECO:0000256" key="5">
    <source>
        <dbReference type="ARBA" id="ARBA00022801"/>
    </source>
</evidence>
<dbReference type="InterPro" id="IPR013785">
    <property type="entry name" value="Aldolase_TIM"/>
</dbReference>
<dbReference type="PANTHER" id="PTHR11452:SF42">
    <property type="entry name" value="ALPHA-GALACTOSIDASE"/>
    <property type="match status" value="1"/>
</dbReference>
<dbReference type="PRINTS" id="PR00740">
    <property type="entry name" value="GLHYDRLASE27"/>
</dbReference>
<dbReference type="InterPro" id="IPR002241">
    <property type="entry name" value="Glyco_hydro_27"/>
</dbReference>
<dbReference type="Pfam" id="PF16499">
    <property type="entry name" value="Melibiase_2"/>
    <property type="match status" value="1"/>
</dbReference>
<evidence type="ECO:0000256" key="7">
    <source>
        <dbReference type="RuleBase" id="RU361168"/>
    </source>
</evidence>
<dbReference type="Gene3D" id="3.20.20.70">
    <property type="entry name" value="Aldolase class I"/>
    <property type="match status" value="1"/>
</dbReference>
<dbReference type="InterPro" id="IPR017853">
    <property type="entry name" value="GH"/>
</dbReference>
<evidence type="ECO:0000259" key="9">
    <source>
        <dbReference type="Pfam" id="PF17801"/>
    </source>
</evidence>
<dbReference type="InterPro" id="IPR041233">
    <property type="entry name" value="Melibiase_C"/>
</dbReference>
<dbReference type="STRING" id="22663.A0A2I0L8U2"/>
<sequence>MRKEVFVFFNYLSSSTSSFLLLLLLPLSLCSVSAQATNREGSHASTPPRGWNSYDSFCWTISEEEFLQSAEIVSQKLKAHGYEYVVVDYLWYRRKVPGAYVDSLGYDVIDEWGRMIPDPGRWPSSRGGKGFTEVANKVHRMGLKFGIHVMRGISTQAVNANTPILDTDKGSAYVGSGKVWRAQDVARKERACAWMTHGFMSVNTNLGAGRAFLKSLYEQYAEWGVDFVKHDCVFGDDLDLDEITYVSDVLQQLKRPILYSLSPGTSVTPAMAKPVSALVNMYRITGDDWDNWGDVAAHFDVSRDMASAGLIGRDSRSGKSWPDLDMLPLGWLTDPGSNDGPHRYSRLTLHEQRTQMTLWGFARSPLMFGGDVRKLDDTTLGLITNPTLLNINSFSSNNKEFPYVTASTAVRGKNLMKTGQLRRVPADVREPEIKVLGLTSCTDSEADGWSVTVIDHDLEKICWKAESHKSKKQPLCLYKRNPPLTSDEEMISSWPPQSKLQLSASCSMDICLDASPKQRLTAREIKRGTFSRCRWEANQMWEFHGNGSLVNSYSRQCAVVRKIKVNGVSGVRSWVATGREGEIYMAFFNLNPRSTTITAQISDLGKVLPVKVLSNATCNYMEVWSNRDLGTIAQTISYAVEGHGTALFVLRCQ</sequence>
<evidence type="ECO:0000256" key="6">
    <source>
        <dbReference type="ARBA" id="ARBA00023295"/>
    </source>
</evidence>
<keyword evidence="4 8" id="KW-0732">Signal</keyword>
<keyword evidence="11" id="KW-1185">Reference proteome</keyword>
<gene>
    <name evidence="10" type="ORF">CRG98_002617</name>
</gene>
<evidence type="ECO:0000256" key="1">
    <source>
        <dbReference type="ARBA" id="ARBA00001255"/>
    </source>
</evidence>
<dbReference type="Pfam" id="PF17801">
    <property type="entry name" value="Melibiase_C"/>
    <property type="match status" value="1"/>
</dbReference>
<evidence type="ECO:0000313" key="10">
    <source>
        <dbReference type="EMBL" id="PKI77114.1"/>
    </source>
</evidence>
<dbReference type="Gene3D" id="2.60.40.1180">
    <property type="entry name" value="Golgi alpha-mannosidase II"/>
    <property type="match status" value="1"/>
</dbReference>
<reference evidence="10 11" key="1">
    <citation type="submission" date="2017-11" db="EMBL/GenBank/DDBJ databases">
        <title>De-novo sequencing of pomegranate (Punica granatum L.) genome.</title>
        <authorList>
            <person name="Akparov Z."/>
            <person name="Amiraslanov A."/>
            <person name="Hajiyeva S."/>
            <person name="Abbasov M."/>
            <person name="Kaur K."/>
            <person name="Hamwieh A."/>
            <person name="Solovyev V."/>
            <person name="Salamov A."/>
            <person name="Braich B."/>
            <person name="Kosarev P."/>
            <person name="Mahmoud A."/>
            <person name="Hajiyev E."/>
            <person name="Babayeva S."/>
            <person name="Izzatullayeva V."/>
            <person name="Mammadov A."/>
            <person name="Mammadov A."/>
            <person name="Sharifova S."/>
            <person name="Ojaghi J."/>
            <person name="Eynullazada K."/>
            <person name="Bayramov B."/>
            <person name="Abdulazimova A."/>
            <person name="Shahmuradov I."/>
        </authorList>
    </citation>
    <scope>NUCLEOTIDE SEQUENCE [LARGE SCALE GENOMIC DNA]</scope>
    <source>
        <strain evidence="11">cv. AG2017</strain>
        <tissue evidence="10">Leaf</tissue>
    </source>
</reference>
<dbReference type="GO" id="GO:0005975">
    <property type="term" value="P:carbohydrate metabolic process"/>
    <property type="evidence" value="ECO:0007669"/>
    <property type="project" value="InterPro"/>
</dbReference>
<dbReference type="CDD" id="cd14792">
    <property type="entry name" value="GH27"/>
    <property type="match status" value="1"/>
</dbReference>
<proteinExistence type="inferred from homology"/>
<protein>
    <recommendedName>
        <fullName evidence="3 7">Alpha-galactosidase</fullName>
        <ecNumber evidence="3 7">3.2.1.22</ecNumber>
    </recommendedName>
    <alternativeName>
        <fullName evidence="7">Melibiase</fullName>
    </alternativeName>
</protein>
<organism evidence="10 11">
    <name type="scientific">Punica granatum</name>
    <name type="common">Pomegranate</name>
    <dbReference type="NCBI Taxonomy" id="22663"/>
    <lineage>
        <taxon>Eukaryota</taxon>
        <taxon>Viridiplantae</taxon>
        <taxon>Streptophyta</taxon>
        <taxon>Embryophyta</taxon>
        <taxon>Tracheophyta</taxon>
        <taxon>Spermatophyta</taxon>
        <taxon>Magnoliopsida</taxon>
        <taxon>eudicotyledons</taxon>
        <taxon>Gunneridae</taxon>
        <taxon>Pentapetalae</taxon>
        <taxon>rosids</taxon>
        <taxon>malvids</taxon>
        <taxon>Myrtales</taxon>
        <taxon>Lythraceae</taxon>
        <taxon>Punica</taxon>
    </lineage>
</organism>
<feature type="chain" id="PRO_5014177864" description="Alpha-galactosidase" evidence="8">
    <location>
        <begin position="35"/>
        <end position="653"/>
    </location>
</feature>
<comment type="catalytic activity">
    <reaction evidence="1 7">
        <text>Hydrolysis of terminal, non-reducing alpha-D-galactose residues in alpha-D-galactosides, including galactose oligosaccharides, galactomannans and galactolipids.</text>
        <dbReference type="EC" id="3.2.1.22"/>
    </reaction>
</comment>
<feature type="signal peptide" evidence="8">
    <location>
        <begin position="1"/>
        <end position="34"/>
    </location>
</feature>